<comment type="catalytic activity">
    <reaction evidence="4">
        <text>L-aspartate + L-glutamine + ATP + H2O = L-asparagine + L-glutamate + AMP + diphosphate + H(+)</text>
        <dbReference type="Rhea" id="RHEA:12228"/>
        <dbReference type="ChEBI" id="CHEBI:15377"/>
        <dbReference type="ChEBI" id="CHEBI:15378"/>
        <dbReference type="ChEBI" id="CHEBI:29985"/>
        <dbReference type="ChEBI" id="CHEBI:29991"/>
        <dbReference type="ChEBI" id="CHEBI:30616"/>
        <dbReference type="ChEBI" id="CHEBI:33019"/>
        <dbReference type="ChEBI" id="CHEBI:58048"/>
        <dbReference type="ChEBI" id="CHEBI:58359"/>
        <dbReference type="ChEBI" id="CHEBI:456215"/>
        <dbReference type="EC" id="6.3.5.4"/>
    </reaction>
</comment>
<evidence type="ECO:0000313" key="7">
    <source>
        <dbReference type="Proteomes" id="UP000029453"/>
    </source>
</evidence>
<dbReference type="EC" id="6.3.5.4" evidence="2"/>
<dbReference type="Gene3D" id="3.40.50.620">
    <property type="entry name" value="HUPs"/>
    <property type="match status" value="1"/>
</dbReference>
<evidence type="ECO:0000256" key="1">
    <source>
        <dbReference type="ARBA" id="ARBA00005187"/>
    </source>
</evidence>
<name>M9LK39_PAEPP</name>
<keyword evidence="3" id="KW-0028">Amino-acid biosynthesis</keyword>
<dbReference type="PANTHER" id="PTHR43284:SF1">
    <property type="entry name" value="ASPARAGINE SYNTHETASE"/>
    <property type="match status" value="1"/>
</dbReference>
<evidence type="ECO:0000259" key="5">
    <source>
        <dbReference type="Pfam" id="PF00733"/>
    </source>
</evidence>
<dbReference type="PANTHER" id="PTHR43284">
    <property type="entry name" value="ASPARAGINE SYNTHETASE (GLUTAMINE-HYDROLYZING)"/>
    <property type="match status" value="1"/>
</dbReference>
<evidence type="ECO:0000256" key="2">
    <source>
        <dbReference type="ARBA" id="ARBA00012737"/>
    </source>
</evidence>
<dbReference type="InterPro" id="IPR014729">
    <property type="entry name" value="Rossmann-like_a/b/a_fold"/>
</dbReference>
<organism evidence="6 7">
    <name type="scientific">Paenibacillus popilliae ATCC 14706</name>
    <dbReference type="NCBI Taxonomy" id="1212764"/>
    <lineage>
        <taxon>Bacteria</taxon>
        <taxon>Bacillati</taxon>
        <taxon>Bacillota</taxon>
        <taxon>Bacilli</taxon>
        <taxon>Bacillales</taxon>
        <taxon>Paenibacillaceae</taxon>
        <taxon>Paenibacillus</taxon>
    </lineage>
</organism>
<keyword evidence="7" id="KW-1185">Reference proteome</keyword>
<feature type="domain" description="Asparagine synthetase" evidence="5">
    <location>
        <begin position="187"/>
        <end position="541"/>
    </location>
</feature>
<protein>
    <recommendedName>
        <fullName evidence="2">asparagine synthase (glutamine-hydrolyzing)</fullName>
        <ecNumber evidence="2">6.3.5.4</ecNumber>
    </recommendedName>
</protein>
<dbReference type="SUPFAM" id="SSF52402">
    <property type="entry name" value="Adenine nucleotide alpha hydrolases-like"/>
    <property type="match status" value="1"/>
</dbReference>
<gene>
    <name evidence="6" type="ORF">PPOP_3044</name>
</gene>
<dbReference type="OrthoDB" id="2987104at2"/>
<dbReference type="GO" id="GO:0004066">
    <property type="term" value="F:asparagine synthase (glutamine-hydrolyzing) activity"/>
    <property type="evidence" value="ECO:0007669"/>
    <property type="project" value="UniProtKB-EC"/>
</dbReference>
<evidence type="ECO:0000256" key="3">
    <source>
        <dbReference type="ARBA" id="ARBA00022888"/>
    </source>
</evidence>
<dbReference type="GO" id="GO:0006529">
    <property type="term" value="P:asparagine biosynthetic process"/>
    <property type="evidence" value="ECO:0007669"/>
    <property type="project" value="UniProtKB-KW"/>
</dbReference>
<sequence length="575" mass="66559">MHLKTKVWGRSRFFSKPEMKFNGNLWPGYNQKTGKLVHELKHGNENVINVIEAMVLNNPEELRAIEGSFCFSLQNRDSVVIYKSLLYKKSIYYRLHEQELFWSVEPNDLIFNEEETGQRLVNKELLLLSCMGESPLPHQSFYHPIYRLPAGHLLIFSKQKVEVKKIDFLTLRTPQKRGRLLDFAEEARRLVDRSIQYQMEGKNRVGVLLSGGVDSSAVLCGLNKLNFEVIAYHWSFAGIHAADESDYANAVSSKHKIMQRNIEVGDMIRTASYFDTDWSFQAPYNHSFYKLFERTKQKCLEDGVKYVANGYLGDVLFGPNQDVTFTSLIRSLPLQEIPKYLKESVGTVWYAKRNETKDGNHPMLQRIPWYQHFLSDEAMNLMKEAHTFIPPAASFEEELTRCSDNETDSVLELGLFNDDVNLMYPLSSRELLEFTLQLPLGYRMIPTGGQWVDKPVLRLAYRDVLPKEIISRNHRQVINAMEEVYVYKNASQVYDLLIHSKLATVGIIDTEKLRRLIHDKSKLTLSASGLICCIMTELWLRQIKNNKGKENHCNVSNEYCFESRVAQIGLMEERL</sequence>
<dbReference type="AlphaFoldDB" id="M9LK39"/>
<reference evidence="6 7" key="1">
    <citation type="submission" date="2012-10" db="EMBL/GenBank/DDBJ databases">
        <title>Draft Genome Sequence of Paenibacillus popilliae ATCC 14706T.</title>
        <authorList>
            <person name="Iiyama K."/>
            <person name="Mori K."/>
            <person name="Mon H."/>
            <person name="Chieda Y."/>
            <person name="Lee J.M."/>
            <person name="Kusakabe T."/>
            <person name="Tashiro K."/>
            <person name="Asano S."/>
            <person name="Yasunaga-Aoki C."/>
            <person name="Shimizu S."/>
        </authorList>
    </citation>
    <scope>NUCLEOTIDE SEQUENCE [LARGE SCALE GENOMIC DNA]</scope>
    <source>
        <strain evidence="6 7">ATCC 14706</strain>
    </source>
</reference>
<accession>M9LK39</accession>
<dbReference type="InterPro" id="IPR001962">
    <property type="entry name" value="Asn_synthase"/>
</dbReference>
<dbReference type="Pfam" id="PF00733">
    <property type="entry name" value="Asn_synthase"/>
    <property type="match status" value="1"/>
</dbReference>
<comment type="pathway">
    <text evidence="1">Amino-acid biosynthesis; L-asparagine biosynthesis; L-asparagine from L-aspartate (L-Gln route): step 1/1.</text>
</comment>
<dbReference type="Proteomes" id="UP000029453">
    <property type="component" value="Unassembled WGS sequence"/>
</dbReference>
<proteinExistence type="predicted"/>
<keyword evidence="3" id="KW-0061">Asparagine biosynthesis</keyword>
<dbReference type="EMBL" id="BALG01000228">
    <property type="protein sequence ID" value="GAC43645.1"/>
    <property type="molecule type" value="Genomic_DNA"/>
</dbReference>
<evidence type="ECO:0000256" key="4">
    <source>
        <dbReference type="ARBA" id="ARBA00048741"/>
    </source>
</evidence>
<comment type="caution">
    <text evidence="6">The sequence shown here is derived from an EMBL/GenBank/DDBJ whole genome shotgun (WGS) entry which is preliminary data.</text>
</comment>
<dbReference type="InterPro" id="IPR051786">
    <property type="entry name" value="ASN_synthetase/amidase"/>
</dbReference>
<evidence type="ECO:0000313" key="6">
    <source>
        <dbReference type="EMBL" id="GAC43645.1"/>
    </source>
</evidence>